<comment type="caution">
    <text evidence="4">The sequence shown here is derived from an EMBL/GenBank/DDBJ whole genome shotgun (WGS) entry which is preliminary data.</text>
</comment>
<feature type="region of interest" description="Disordered" evidence="2">
    <location>
        <begin position="238"/>
        <end position="263"/>
    </location>
</feature>
<keyword evidence="1" id="KW-0479">Metal-binding</keyword>
<keyword evidence="1" id="KW-0863">Zinc-finger</keyword>
<organism evidence="4 5">
    <name type="scientific">Mucor saturninus</name>
    <dbReference type="NCBI Taxonomy" id="64648"/>
    <lineage>
        <taxon>Eukaryota</taxon>
        <taxon>Fungi</taxon>
        <taxon>Fungi incertae sedis</taxon>
        <taxon>Mucoromycota</taxon>
        <taxon>Mucoromycotina</taxon>
        <taxon>Mucoromycetes</taxon>
        <taxon>Mucorales</taxon>
        <taxon>Mucorineae</taxon>
        <taxon>Mucoraceae</taxon>
        <taxon>Mucor</taxon>
    </lineage>
</organism>
<feature type="compositionally biased region" description="Low complexity" evidence="2">
    <location>
        <begin position="238"/>
        <end position="248"/>
    </location>
</feature>
<sequence>MSSLVAKLEQLSINHVKLNENVTSNPASSKPYVPYVGNGAALQRNNFVCFYCRDDGHKKYECPKFLRDQNQASSTPATGSKAVPIGKGGQEAQLLEAVVTKAAIVTNEILANGVKTRATSEFGKIWVKFKRWKIWAKLMGTESGISVAEWLSLDREAAAEMIDGIRYLRESKVKKKVSSGVGISGGVGVSGGVGAGAVVGDKNYPFGPNISFNNAMDVGVHEVTNASEGVDNTVFVNEVGSEGSSSGSDLEEESDYDSSSFSGEVSDLEFNELKSV</sequence>
<keyword evidence="1" id="KW-0862">Zinc</keyword>
<dbReference type="GO" id="GO:0008270">
    <property type="term" value="F:zinc ion binding"/>
    <property type="evidence" value="ECO:0007669"/>
    <property type="project" value="UniProtKB-KW"/>
</dbReference>
<accession>A0A8H7UPD7</accession>
<proteinExistence type="predicted"/>
<dbReference type="SUPFAM" id="SSF57756">
    <property type="entry name" value="Retrovirus zinc finger-like domains"/>
    <property type="match status" value="1"/>
</dbReference>
<gene>
    <name evidence="4" type="ORF">INT47_007399</name>
</gene>
<dbReference type="InterPro" id="IPR036875">
    <property type="entry name" value="Znf_CCHC_sf"/>
</dbReference>
<dbReference type="EMBL" id="JAEPRD010000226">
    <property type="protein sequence ID" value="KAG2193596.1"/>
    <property type="molecule type" value="Genomic_DNA"/>
</dbReference>
<evidence type="ECO:0000259" key="3">
    <source>
        <dbReference type="PROSITE" id="PS50158"/>
    </source>
</evidence>
<keyword evidence="5" id="KW-1185">Reference proteome</keyword>
<reference evidence="4" key="1">
    <citation type="submission" date="2020-12" db="EMBL/GenBank/DDBJ databases">
        <title>Metabolic potential, ecology and presence of endohyphal bacteria is reflected in genomic diversity of Mucoromycotina.</title>
        <authorList>
            <person name="Muszewska A."/>
            <person name="Okrasinska A."/>
            <person name="Steczkiewicz K."/>
            <person name="Drgas O."/>
            <person name="Orlowska M."/>
            <person name="Perlinska-Lenart U."/>
            <person name="Aleksandrzak-Piekarczyk T."/>
            <person name="Szatraj K."/>
            <person name="Zielenkiewicz U."/>
            <person name="Pilsyk S."/>
            <person name="Malc E."/>
            <person name="Mieczkowski P."/>
            <person name="Kruszewska J.S."/>
            <person name="Biernat P."/>
            <person name="Pawlowska J."/>
        </authorList>
    </citation>
    <scope>NUCLEOTIDE SEQUENCE</scope>
    <source>
        <strain evidence="4">WA0000017839</strain>
    </source>
</reference>
<evidence type="ECO:0000313" key="5">
    <source>
        <dbReference type="Proteomes" id="UP000603453"/>
    </source>
</evidence>
<feature type="domain" description="CCHC-type" evidence="3">
    <location>
        <begin position="49"/>
        <end position="64"/>
    </location>
</feature>
<evidence type="ECO:0000256" key="1">
    <source>
        <dbReference type="PROSITE-ProRule" id="PRU00047"/>
    </source>
</evidence>
<dbReference type="AlphaFoldDB" id="A0A8H7UPD7"/>
<dbReference type="OrthoDB" id="2289936at2759"/>
<dbReference type="Proteomes" id="UP000603453">
    <property type="component" value="Unassembled WGS sequence"/>
</dbReference>
<evidence type="ECO:0000256" key="2">
    <source>
        <dbReference type="SAM" id="MobiDB-lite"/>
    </source>
</evidence>
<dbReference type="GO" id="GO:0003676">
    <property type="term" value="F:nucleic acid binding"/>
    <property type="evidence" value="ECO:0007669"/>
    <property type="project" value="InterPro"/>
</dbReference>
<dbReference type="InterPro" id="IPR001878">
    <property type="entry name" value="Znf_CCHC"/>
</dbReference>
<evidence type="ECO:0000313" key="4">
    <source>
        <dbReference type="EMBL" id="KAG2193596.1"/>
    </source>
</evidence>
<dbReference type="PROSITE" id="PS50158">
    <property type="entry name" value="ZF_CCHC"/>
    <property type="match status" value="1"/>
</dbReference>
<protein>
    <recommendedName>
        <fullName evidence="3">CCHC-type domain-containing protein</fullName>
    </recommendedName>
</protein>
<name>A0A8H7UPD7_9FUNG</name>